<dbReference type="PANTHER" id="PTHR23108">
    <property type="entry name" value="METHYLTRANSFERASE-RELATED"/>
    <property type="match status" value="1"/>
</dbReference>
<organism evidence="3">
    <name type="scientific">Chlorella variabilis</name>
    <name type="common">Green alga</name>
    <dbReference type="NCBI Taxonomy" id="554065"/>
    <lineage>
        <taxon>Eukaryota</taxon>
        <taxon>Viridiplantae</taxon>
        <taxon>Chlorophyta</taxon>
        <taxon>core chlorophytes</taxon>
        <taxon>Trebouxiophyceae</taxon>
        <taxon>Chlorellales</taxon>
        <taxon>Chlorellaceae</taxon>
        <taxon>Chlorella clade</taxon>
        <taxon>Chlorella</taxon>
    </lineage>
</organism>
<name>E1Z4Q0_CHLVA</name>
<dbReference type="FunCoup" id="E1Z4Q0">
    <property type="interactions" value="447"/>
</dbReference>
<dbReference type="InterPro" id="IPR029063">
    <property type="entry name" value="SAM-dependent_MTases_sf"/>
</dbReference>
<proteinExistence type="predicted"/>
<dbReference type="EMBL" id="GL433836">
    <property type="protein sequence ID" value="EFN59095.1"/>
    <property type="molecule type" value="Genomic_DNA"/>
</dbReference>
<dbReference type="InterPro" id="IPR019410">
    <property type="entry name" value="Methyltransf_16"/>
</dbReference>
<dbReference type="OrthoDB" id="46564at2759"/>
<sequence length="356" mass="38839">MEQVDEDGDLILQRRTRQGEDDEQQRLRQQDAEVFLSEVHMECLRPAAGQGTATTFITADGGELARIQHAMATPLSRVGLQVWHGALLLADYMLHEAAASTLAGCVALELGAGPGLAGLVMARLARCVYLTDVGADVLANCRNNVNRQQQQQQQQQQAVHVRQLDWLDPPDWLLPAGTSDTASAPHSPGWERSGASSSGFSWQPGDLAELQQLDVVLAADCIYDDVLTQAFMRCAVLLMRYAARHGRSLRLLVALERRVNFTLADLEARAPSYDFWRTLFRATQRPGQCPAAAGAPLPAASIESQRGTPGGLGPADAQPPLPLVGWRLDVGSIPRAIQYQRSEYLELWELALSEGT</sequence>
<keyword evidence="3" id="KW-1185">Reference proteome</keyword>
<dbReference type="PANTHER" id="PTHR23108:SF0">
    <property type="entry name" value="METHYLTRANSFERASE-LIKE PROTEIN 22"/>
    <property type="match status" value="1"/>
</dbReference>
<dbReference type="InterPro" id="IPR038899">
    <property type="entry name" value="METTL22"/>
</dbReference>
<dbReference type="SUPFAM" id="SSF53335">
    <property type="entry name" value="S-adenosyl-L-methionine-dependent methyltransferases"/>
    <property type="match status" value="1"/>
</dbReference>
<gene>
    <name evidence="2" type="ORF">CHLNCDRAFT_137870</name>
</gene>
<dbReference type="OMA" id="AFAWSAE"/>
<dbReference type="InParanoid" id="E1Z4Q0"/>
<evidence type="ECO:0008006" key="4">
    <source>
        <dbReference type="Google" id="ProtNLM"/>
    </source>
</evidence>
<dbReference type="eggNOG" id="KOG2497">
    <property type="taxonomic scope" value="Eukaryota"/>
</dbReference>
<feature type="region of interest" description="Disordered" evidence="1">
    <location>
        <begin position="1"/>
        <end position="24"/>
    </location>
</feature>
<reference evidence="2 3" key="1">
    <citation type="journal article" date="2010" name="Plant Cell">
        <title>The Chlorella variabilis NC64A genome reveals adaptation to photosymbiosis, coevolution with viruses, and cryptic sex.</title>
        <authorList>
            <person name="Blanc G."/>
            <person name="Duncan G."/>
            <person name="Agarkova I."/>
            <person name="Borodovsky M."/>
            <person name="Gurnon J."/>
            <person name="Kuo A."/>
            <person name="Lindquist E."/>
            <person name="Lucas S."/>
            <person name="Pangilinan J."/>
            <person name="Polle J."/>
            <person name="Salamov A."/>
            <person name="Terry A."/>
            <person name="Yamada T."/>
            <person name="Dunigan D.D."/>
            <person name="Grigoriev I.V."/>
            <person name="Claverie J.M."/>
            <person name="Van Etten J.L."/>
        </authorList>
    </citation>
    <scope>NUCLEOTIDE SEQUENCE [LARGE SCALE GENOMIC DNA]</scope>
    <source>
        <strain evidence="2 3">NC64A</strain>
    </source>
</reference>
<dbReference type="GO" id="GO:0008276">
    <property type="term" value="F:protein methyltransferase activity"/>
    <property type="evidence" value="ECO:0007669"/>
    <property type="project" value="InterPro"/>
</dbReference>
<dbReference type="RefSeq" id="XP_005851197.1">
    <property type="nucleotide sequence ID" value="XM_005851135.1"/>
</dbReference>
<evidence type="ECO:0000313" key="2">
    <source>
        <dbReference type="EMBL" id="EFN59095.1"/>
    </source>
</evidence>
<dbReference type="AlphaFoldDB" id="E1Z4Q0"/>
<dbReference type="Gene3D" id="3.40.50.150">
    <property type="entry name" value="Vaccinia Virus protein VP39"/>
    <property type="match status" value="1"/>
</dbReference>
<dbReference type="STRING" id="554065.E1Z4Q0"/>
<evidence type="ECO:0000256" key="1">
    <source>
        <dbReference type="SAM" id="MobiDB-lite"/>
    </source>
</evidence>
<dbReference type="Proteomes" id="UP000008141">
    <property type="component" value="Unassembled WGS sequence"/>
</dbReference>
<evidence type="ECO:0000313" key="3">
    <source>
        <dbReference type="Proteomes" id="UP000008141"/>
    </source>
</evidence>
<dbReference type="Pfam" id="PF10294">
    <property type="entry name" value="Methyltransf_16"/>
    <property type="match status" value="1"/>
</dbReference>
<accession>E1Z4Q0</accession>
<dbReference type="GeneID" id="17358412"/>
<dbReference type="GO" id="GO:0005634">
    <property type="term" value="C:nucleus"/>
    <property type="evidence" value="ECO:0007669"/>
    <property type="project" value="TreeGrafter"/>
</dbReference>
<protein>
    <recommendedName>
        <fullName evidence="4">Methyltransferase-like protein 22</fullName>
    </recommendedName>
</protein>
<feature type="region of interest" description="Disordered" evidence="1">
    <location>
        <begin position="177"/>
        <end position="198"/>
    </location>
</feature>
<dbReference type="KEGG" id="cvr:CHLNCDRAFT_137870"/>